<dbReference type="SUPFAM" id="SSF49785">
    <property type="entry name" value="Galactose-binding domain-like"/>
    <property type="match status" value="1"/>
</dbReference>
<dbReference type="RefSeq" id="WP_246399982.1">
    <property type="nucleotide sequence ID" value="NZ_BLXX01000022.1"/>
</dbReference>
<feature type="domain" description="Ice-binding protein C-terminal" evidence="4">
    <location>
        <begin position="177"/>
        <end position="200"/>
    </location>
</feature>
<reference evidence="6" key="1">
    <citation type="submission" date="2020-06" db="EMBL/GenBank/DDBJ databases">
        <title>Draft genomic sequence of Geomonas sp. Red330.</title>
        <authorList>
            <person name="Itoh H."/>
            <person name="Zhenxing X."/>
            <person name="Ushijima N."/>
            <person name="Masuda Y."/>
            <person name="Shiratori Y."/>
            <person name="Senoo K."/>
        </authorList>
    </citation>
    <scope>NUCLEOTIDE SEQUENCE [LARGE SCALE GENOMIC DNA]</scope>
    <source>
        <strain evidence="6">Red330</strain>
    </source>
</reference>
<proteinExistence type="predicted"/>
<evidence type="ECO:0000256" key="2">
    <source>
        <dbReference type="SAM" id="SignalP"/>
    </source>
</evidence>
<feature type="signal peptide" evidence="2">
    <location>
        <begin position="1"/>
        <end position="25"/>
    </location>
</feature>
<evidence type="ECO:0000259" key="4">
    <source>
        <dbReference type="Pfam" id="PF07589"/>
    </source>
</evidence>
<dbReference type="Gene3D" id="2.60.120.260">
    <property type="entry name" value="Galactose-binding domain-like"/>
    <property type="match status" value="1"/>
</dbReference>
<comment type="caution">
    <text evidence="5">The sequence shown here is derived from an EMBL/GenBank/DDBJ whole genome shotgun (WGS) entry which is preliminary data.</text>
</comment>
<dbReference type="Pfam" id="PF02018">
    <property type="entry name" value="CBM_4_9"/>
    <property type="match status" value="1"/>
</dbReference>
<dbReference type="EMBL" id="BLXX01000022">
    <property type="protein sequence ID" value="GFO61882.1"/>
    <property type="molecule type" value="Genomic_DNA"/>
</dbReference>
<protein>
    <recommendedName>
        <fullName evidence="7">PEP-CTERM protein-sorting domain-containing protein</fullName>
    </recommendedName>
</protein>
<organism evidence="5 6">
    <name type="scientific">Geomonas silvestris</name>
    <dbReference type="NCBI Taxonomy" id="2740184"/>
    <lineage>
        <taxon>Bacteria</taxon>
        <taxon>Pseudomonadati</taxon>
        <taxon>Thermodesulfobacteriota</taxon>
        <taxon>Desulfuromonadia</taxon>
        <taxon>Geobacterales</taxon>
        <taxon>Geobacteraceae</taxon>
        <taxon>Geomonas</taxon>
    </lineage>
</organism>
<dbReference type="InterPro" id="IPR013424">
    <property type="entry name" value="Ice-binding_C"/>
</dbReference>
<evidence type="ECO:0000313" key="6">
    <source>
        <dbReference type="Proteomes" id="UP000556026"/>
    </source>
</evidence>
<evidence type="ECO:0008006" key="7">
    <source>
        <dbReference type="Google" id="ProtNLM"/>
    </source>
</evidence>
<dbReference type="InterPro" id="IPR003305">
    <property type="entry name" value="CenC_carb-bd"/>
</dbReference>
<feature type="chain" id="PRO_5028114007" description="PEP-CTERM protein-sorting domain-containing protein" evidence="2">
    <location>
        <begin position="26"/>
        <end position="204"/>
    </location>
</feature>
<dbReference type="Proteomes" id="UP000556026">
    <property type="component" value="Unassembled WGS sequence"/>
</dbReference>
<keyword evidence="1" id="KW-0378">Hydrolase</keyword>
<dbReference type="GO" id="GO:0016798">
    <property type="term" value="F:hydrolase activity, acting on glycosyl bonds"/>
    <property type="evidence" value="ECO:0007669"/>
    <property type="project" value="InterPro"/>
</dbReference>
<evidence type="ECO:0000256" key="1">
    <source>
        <dbReference type="ARBA" id="ARBA00022801"/>
    </source>
</evidence>
<evidence type="ECO:0000313" key="5">
    <source>
        <dbReference type="EMBL" id="GFO61882.1"/>
    </source>
</evidence>
<feature type="domain" description="CBM-cenC" evidence="3">
    <location>
        <begin position="28"/>
        <end position="147"/>
    </location>
</feature>
<gene>
    <name evidence="5" type="ORF">GMST_42070</name>
</gene>
<dbReference type="Pfam" id="PF07589">
    <property type="entry name" value="PEP-CTERM"/>
    <property type="match status" value="1"/>
</dbReference>
<keyword evidence="2" id="KW-0732">Signal</keyword>
<accession>A0A6V8MPN8</accession>
<keyword evidence="6" id="KW-1185">Reference proteome</keyword>
<dbReference type="AlphaFoldDB" id="A0A6V8MPN8"/>
<dbReference type="InterPro" id="IPR008979">
    <property type="entry name" value="Galactose-bd-like_sf"/>
</dbReference>
<sequence>MRRHLTTLVVLLAWLLAAGVPAAQALPNLVTNGGFEQGNFAGWTLSGNTGATLVESTTTHLGSSAAALGPVHSNGVLSQLLSTVVGDTYEISFWFLQPKAPPNFFSASFGEENLVSRRNTKSFSTAWTQYVYDVTATSTMTLLEFRFRDDPGYEYLDDVSVFDLTPPPPPPSPVANPVPEPGTLLLLGTGVLCLAIYTKRRREG</sequence>
<name>A0A6V8MPN8_9BACT</name>
<evidence type="ECO:0000259" key="3">
    <source>
        <dbReference type="Pfam" id="PF02018"/>
    </source>
</evidence>
<dbReference type="NCBIfam" id="TIGR02595">
    <property type="entry name" value="PEP_CTERM"/>
    <property type="match status" value="1"/>
</dbReference>